<dbReference type="NCBIfam" id="NF001311">
    <property type="entry name" value="PRK00258.1-3"/>
    <property type="match status" value="1"/>
</dbReference>
<dbReference type="InterPro" id="IPR013708">
    <property type="entry name" value="Shikimate_DH-bd_N"/>
</dbReference>
<dbReference type="InterPro" id="IPR006151">
    <property type="entry name" value="Shikm_DH/Glu-tRNA_Rdtase"/>
</dbReference>
<evidence type="ECO:0000313" key="8">
    <source>
        <dbReference type="EMBL" id="SKC50745.1"/>
    </source>
</evidence>
<dbReference type="GO" id="GO:0019632">
    <property type="term" value="P:shikimate metabolic process"/>
    <property type="evidence" value="ECO:0007669"/>
    <property type="project" value="TreeGrafter"/>
</dbReference>
<proteinExistence type="predicted"/>
<comment type="pathway">
    <text evidence="1">Metabolic intermediate biosynthesis; chorismate biosynthesis; chorismate from D-erythrose 4-phosphate and phosphoenolpyruvate: step 4/7.</text>
</comment>
<feature type="compositionally biased region" description="Basic and acidic residues" evidence="5">
    <location>
        <begin position="1"/>
        <end position="10"/>
    </location>
</feature>
<evidence type="ECO:0000256" key="1">
    <source>
        <dbReference type="ARBA" id="ARBA00004871"/>
    </source>
</evidence>
<dbReference type="InterPro" id="IPR046346">
    <property type="entry name" value="Aminoacid_DH-like_N_sf"/>
</dbReference>
<evidence type="ECO:0000256" key="4">
    <source>
        <dbReference type="ARBA" id="ARBA00049442"/>
    </source>
</evidence>
<comment type="catalytic activity">
    <reaction evidence="4">
        <text>shikimate + NADP(+) = 3-dehydroshikimate + NADPH + H(+)</text>
        <dbReference type="Rhea" id="RHEA:17737"/>
        <dbReference type="ChEBI" id="CHEBI:15378"/>
        <dbReference type="ChEBI" id="CHEBI:16630"/>
        <dbReference type="ChEBI" id="CHEBI:36208"/>
        <dbReference type="ChEBI" id="CHEBI:57783"/>
        <dbReference type="ChEBI" id="CHEBI:58349"/>
        <dbReference type="EC" id="1.1.1.25"/>
    </reaction>
</comment>
<evidence type="ECO:0000256" key="3">
    <source>
        <dbReference type="ARBA" id="ARBA00023141"/>
    </source>
</evidence>
<sequence length="316" mass="32966">MAGNEADRPDVPSSEAEADVAPSARTHRGDVPDSRHLAVFGSPIEHSKSPDLHAAAYRALGLDWVYDRRQVEVEQLADIVSALGPEWRGLSLTMPLKQQAFALSETLDRTAQVTGAVNTLRLDDASGRRIQGFNTDVAGIVGALRDTGTSSVSHGLILGAGATAASALAALTQLGARDITVAARSAARAEPLRDAADNLGVALHVRELSSGWAGLGDVDVVISTLPGTASLEHPLPDELVARSTLLDVAYDPWPSALGQLWATQGSPAASGLDMLVHQALIQVRIFVLGDPLAVLPDEPAILESMFAAVGIVRPAA</sequence>
<evidence type="ECO:0000259" key="7">
    <source>
        <dbReference type="Pfam" id="PF08501"/>
    </source>
</evidence>
<reference evidence="8 9" key="1">
    <citation type="submission" date="2017-02" db="EMBL/GenBank/DDBJ databases">
        <authorList>
            <person name="Peterson S.W."/>
        </authorList>
    </citation>
    <scope>NUCLEOTIDE SEQUENCE [LARGE SCALE GENOMIC DNA]</scope>
    <source>
        <strain evidence="8 9">VKM Ac-2059</strain>
    </source>
</reference>
<dbReference type="GO" id="GO:0009073">
    <property type="term" value="P:aromatic amino acid family biosynthetic process"/>
    <property type="evidence" value="ECO:0007669"/>
    <property type="project" value="UniProtKB-KW"/>
</dbReference>
<dbReference type="AlphaFoldDB" id="A0A1T5JH81"/>
<dbReference type="PANTHER" id="PTHR21089">
    <property type="entry name" value="SHIKIMATE DEHYDROGENASE"/>
    <property type="match status" value="1"/>
</dbReference>
<dbReference type="EMBL" id="FUZP01000001">
    <property type="protein sequence ID" value="SKC50745.1"/>
    <property type="molecule type" value="Genomic_DNA"/>
</dbReference>
<dbReference type="SUPFAM" id="SSF51735">
    <property type="entry name" value="NAD(P)-binding Rossmann-fold domains"/>
    <property type="match status" value="1"/>
</dbReference>
<evidence type="ECO:0000313" key="9">
    <source>
        <dbReference type="Proteomes" id="UP000190857"/>
    </source>
</evidence>
<accession>A0A1T5JH81</accession>
<dbReference type="GO" id="GO:0050661">
    <property type="term" value="F:NADP binding"/>
    <property type="evidence" value="ECO:0007669"/>
    <property type="project" value="TreeGrafter"/>
</dbReference>
<dbReference type="GO" id="GO:0009423">
    <property type="term" value="P:chorismate biosynthetic process"/>
    <property type="evidence" value="ECO:0007669"/>
    <property type="project" value="UniProtKB-UniPathway"/>
</dbReference>
<keyword evidence="9" id="KW-1185">Reference proteome</keyword>
<dbReference type="Proteomes" id="UP000190857">
    <property type="component" value="Unassembled WGS sequence"/>
</dbReference>
<dbReference type="Gene3D" id="3.40.50.720">
    <property type="entry name" value="NAD(P)-binding Rossmann-like Domain"/>
    <property type="match status" value="1"/>
</dbReference>
<dbReference type="GO" id="GO:0004764">
    <property type="term" value="F:shikimate 3-dehydrogenase (NADP+) activity"/>
    <property type="evidence" value="ECO:0007669"/>
    <property type="project" value="UniProtKB-EC"/>
</dbReference>
<keyword evidence="3" id="KW-0057">Aromatic amino acid biosynthesis</keyword>
<gene>
    <name evidence="8" type="ORF">SAMN06309945_1545</name>
</gene>
<evidence type="ECO:0000256" key="5">
    <source>
        <dbReference type="SAM" id="MobiDB-lite"/>
    </source>
</evidence>
<dbReference type="EC" id="1.1.1.25" evidence="2"/>
<feature type="region of interest" description="Disordered" evidence="5">
    <location>
        <begin position="1"/>
        <end position="34"/>
    </location>
</feature>
<dbReference type="OrthoDB" id="9776868at2"/>
<dbReference type="SUPFAM" id="SSF53223">
    <property type="entry name" value="Aminoacid dehydrogenase-like, N-terminal domain"/>
    <property type="match status" value="1"/>
</dbReference>
<evidence type="ECO:0000256" key="2">
    <source>
        <dbReference type="ARBA" id="ARBA00012962"/>
    </source>
</evidence>
<dbReference type="Pfam" id="PF08501">
    <property type="entry name" value="Shikimate_dh_N"/>
    <property type="match status" value="1"/>
</dbReference>
<keyword evidence="3" id="KW-0028">Amino-acid biosynthesis</keyword>
<dbReference type="UniPathway" id="UPA00053">
    <property type="reaction ID" value="UER00087"/>
</dbReference>
<dbReference type="STRING" id="123320.SAMN06309945_1545"/>
<dbReference type="Pfam" id="PF01488">
    <property type="entry name" value="Shikimate_DH"/>
    <property type="match status" value="1"/>
</dbReference>
<evidence type="ECO:0000259" key="6">
    <source>
        <dbReference type="Pfam" id="PF01488"/>
    </source>
</evidence>
<name>A0A1T5JH81_9MICO</name>
<dbReference type="PANTHER" id="PTHR21089:SF1">
    <property type="entry name" value="BIFUNCTIONAL 3-DEHYDROQUINATE DEHYDRATASE_SHIKIMATE DEHYDROGENASE, CHLOROPLASTIC"/>
    <property type="match status" value="1"/>
</dbReference>
<protein>
    <recommendedName>
        <fullName evidence="2">shikimate dehydrogenase (NADP(+))</fullName>
        <ecNumber evidence="2">1.1.1.25</ecNumber>
    </recommendedName>
</protein>
<organism evidence="8 9">
    <name type="scientific">Okibacterium fritillariae</name>
    <dbReference type="NCBI Taxonomy" id="123320"/>
    <lineage>
        <taxon>Bacteria</taxon>
        <taxon>Bacillati</taxon>
        <taxon>Actinomycetota</taxon>
        <taxon>Actinomycetes</taxon>
        <taxon>Micrococcales</taxon>
        <taxon>Microbacteriaceae</taxon>
        <taxon>Okibacterium</taxon>
    </lineage>
</organism>
<dbReference type="InterPro" id="IPR022893">
    <property type="entry name" value="Shikimate_DH_fam"/>
</dbReference>
<dbReference type="GO" id="GO:0005829">
    <property type="term" value="C:cytosol"/>
    <property type="evidence" value="ECO:0007669"/>
    <property type="project" value="TreeGrafter"/>
</dbReference>
<dbReference type="InterPro" id="IPR036291">
    <property type="entry name" value="NAD(P)-bd_dom_sf"/>
</dbReference>
<feature type="domain" description="Quinate/shikimate 5-dehydrogenase/glutamyl-tRNA reductase" evidence="6">
    <location>
        <begin position="151"/>
        <end position="224"/>
    </location>
</feature>
<feature type="domain" description="Shikimate dehydrogenase substrate binding N-terminal" evidence="7">
    <location>
        <begin position="39"/>
        <end position="120"/>
    </location>
</feature>
<dbReference type="Gene3D" id="3.40.50.10860">
    <property type="entry name" value="Leucine Dehydrogenase, chain A, domain 1"/>
    <property type="match status" value="1"/>
</dbReference>